<keyword evidence="2" id="KW-1185">Reference proteome</keyword>
<organism evidence="1 2">
    <name type="scientific">Leptospira alstonii serovar Pingchang str. 80-412</name>
    <dbReference type="NCBI Taxonomy" id="1218564"/>
    <lineage>
        <taxon>Bacteria</taxon>
        <taxon>Pseudomonadati</taxon>
        <taxon>Spirochaetota</taxon>
        <taxon>Spirochaetia</taxon>
        <taxon>Leptospirales</taxon>
        <taxon>Leptospiraceae</taxon>
        <taxon>Leptospira</taxon>
    </lineage>
</organism>
<gene>
    <name evidence="1" type="ORF">LEP1GSC193_3453</name>
</gene>
<sequence>MVIPSSELIKSSGNLILLNLVSMREIDSNINSNLSLISSDIN</sequence>
<dbReference type="EMBL" id="AOHD02000010">
    <property type="protein sequence ID" value="EQA82033.1"/>
    <property type="molecule type" value="Genomic_DNA"/>
</dbReference>
<dbReference type="AlphaFoldDB" id="T0HE84"/>
<reference evidence="1" key="1">
    <citation type="submission" date="2013-05" db="EMBL/GenBank/DDBJ databases">
        <authorList>
            <person name="Harkins D.M."/>
            <person name="Durkin A.S."/>
            <person name="Brinkac L.M."/>
            <person name="Haft D.H."/>
            <person name="Selengut J.D."/>
            <person name="Sanka R."/>
            <person name="DePew J."/>
            <person name="Purushe J."/>
            <person name="Galloway R.L."/>
            <person name="Vinetz J.M."/>
            <person name="Sutton G.G."/>
            <person name="Nierman W.C."/>
            <person name="Fouts D.E."/>
        </authorList>
    </citation>
    <scope>NUCLEOTIDE SEQUENCE [LARGE SCALE GENOMIC DNA]</scope>
    <source>
        <strain evidence="1">80-412</strain>
    </source>
</reference>
<comment type="caution">
    <text evidence="1">The sequence shown here is derived from an EMBL/GenBank/DDBJ whole genome shotgun (WGS) entry which is preliminary data.</text>
</comment>
<evidence type="ECO:0000313" key="2">
    <source>
        <dbReference type="Proteomes" id="UP000015445"/>
    </source>
</evidence>
<evidence type="ECO:0000313" key="1">
    <source>
        <dbReference type="EMBL" id="EQA82033.1"/>
    </source>
</evidence>
<proteinExistence type="predicted"/>
<dbReference type="Proteomes" id="UP000015445">
    <property type="component" value="Unassembled WGS sequence"/>
</dbReference>
<accession>T0HE84</accession>
<name>T0HE84_9LEPT</name>
<protein>
    <submittedName>
        <fullName evidence="1">Uncharacterized protein</fullName>
    </submittedName>
</protein>